<dbReference type="RefSeq" id="WP_209295804.1">
    <property type="nucleotide sequence ID" value="NZ_JAGIKT010000052.1"/>
</dbReference>
<protein>
    <submittedName>
        <fullName evidence="1">Uncharacterized protein</fullName>
    </submittedName>
</protein>
<keyword evidence="2" id="KW-1185">Reference proteome</keyword>
<dbReference type="EMBL" id="JAGIKT010000052">
    <property type="protein sequence ID" value="MBP0113865.1"/>
    <property type="molecule type" value="Genomic_DNA"/>
</dbReference>
<sequence length="117" mass="12946">MVPAQFFCFGDAEFYELIKGMPLARAGRESECRARLNAIGEALRRDNLQQEERPRWAEVHKALAEVRCRARAFMGCAANLVPLPDWAAEQSSLAPEGPLNVFCAARNPGRVCRAGQA</sequence>
<accession>A0ABS4A1K2</accession>
<evidence type="ECO:0000313" key="2">
    <source>
        <dbReference type="Proteomes" id="UP000669317"/>
    </source>
</evidence>
<comment type="caution">
    <text evidence="1">The sequence shown here is derived from an EMBL/GenBank/DDBJ whole genome shotgun (WGS) entry which is preliminary data.</text>
</comment>
<dbReference type="Proteomes" id="UP000669317">
    <property type="component" value="Unassembled WGS sequence"/>
</dbReference>
<proteinExistence type="predicted"/>
<evidence type="ECO:0000313" key="1">
    <source>
        <dbReference type="EMBL" id="MBP0113865.1"/>
    </source>
</evidence>
<reference evidence="1 2" key="1">
    <citation type="submission" date="2021-03" db="EMBL/GenBank/DDBJ databases">
        <title>Genome Sequence of Bradyrhizobium vignae strain ISRA400.</title>
        <authorList>
            <person name="Tisa L.S."/>
            <person name="Svistoonoff S."/>
            <person name="Hocher V."/>
            <person name="Fall S."/>
            <person name="Zaiya A."/>
            <person name="Naing D."/>
            <person name="Niang N."/>
            <person name="Diouf A."/>
            <person name="Dasylva M.C."/>
            <person name="Toure O."/>
            <person name="Gueye M."/>
            <person name="Gully D."/>
            <person name="Tisseyre P."/>
            <person name="Simpson S."/>
            <person name="Morris K."/>
            <person name="Thomas W.K."/>
        </authorList>
    </citation>
    <scope>NUCLEOTIDE SEQUENCE [LARGE SCALE GENOMIC DNA]</scope>
    <source>
        <strain evidence="1 2">ISRA400</strain>
    </source>
</reference>
<gene>
    <name evidence="1" type="ORF">JWS04_22815</name>
</gene>
<organism evidence="1 2">
    <name type="scientific">Bradyrhizobium vignae</name>
    <dbReference type="NCBI Taxonomy" id="1549949"/>
    <lineage>
        <taxon>Bacteria</taxon>
        <taxon>Pseudomonadati</taxon>
        <taxon>Pseudomonadota</taxon>
        <taxon>Alphaproteobacteria</taxon>
        <taxon>Hyphomicrobiales</taxon>
        <taxon>Nitrobacteraceae</taxon>
        <taxon>Bradyrhizobium</taxon>
    </lineage>
</organism>
<name>A0ABS4A1K2_9BRAD</name>